<dbReference type="EMBL" id="JADBJN010000003">
    <property type="protein sequence ID" value="KAG5673723.1"/>
    <property type="molecule type" value="Genomic_DNA"/>
</dbReference>
<feature type="compositionally biased region" description="Basic and acidic residues" evidence="4">
    <location>
        <begin position="1012"/>
        <end position="1023"/>
    </location>
</feature>
<dbReference type="Pfam" id="PF04821">
    <property type="entry name" value="TIMELESS"/>
    <property type="match status" value="1"/>
</dbReference>
<dbReference type="OrthoDB" id="310853at2759"/>
<organism evidence="6 7">
    <name type="scientific">Polypedilum vanderplanki</name>
    <name type="common">Sleeping chironomid midge</name>
    <dbReference type="NCBI Taxonomy" id="319348"/>
    <lineage>
        <taxon>Eukaryota</taxon>
        <taxon>Metazoa</taxon>
        <taxon>Ecdysozoa</taxon>
        <taxon>Arthropoda</taxon>
        <taxon>Hexapoda</taxon>
        <taxon>Insecta</taxon>
        <taxon>Pterygota</taxon>
        <taxon>Neoptera</taxon>
        <taxon>Endopterygota</taxon>
        <taxon>Diptera</taxon>
        <taxon>Nematocera</taxon>
        <taxon>Chironomoidea</taxon>
        <taxon>Chironomidae</taxon>
        <taxon>Chironominae</taxon>
        <taxon>Polypedilum</taxon>
        <taxon>Polypedilum</taxon>
    </lineage>
</organism>
<dbReference type="GO" id="GO:0009649">
    <property type="term" value="P:entrainment of circadian clock"/>
    <property type="evidence" value="ECO:0007669"/>
    <property type="project" value="TreeGrafter"/>
</dbReference>
<evidence type="ECO:0000256" key="1">
    <source>
        <dbReference type="ARBA" id="ARBA00004123"/>
    </source>
</evidence>
<dbReference type="PANTHER" id="PTHR22940:SF4">
    <property type="entry name" value="PROTEIN TIMELESS HOMOLOG"/>
    <property type="match status" value="1"/>
</dbReference>
<dbReference type="GO" id="GO:0006281">
    <property type="term" value="P:DNA repair"/>
    <property type="evidence" value="ECO:0007669"/>
    <property type="project" value="TreeGrafter"/>
</dbReference>
<evidence type="ECO:0000313" key="7">
    <source>
        <dbReference type="Proteomes" id="UP001107558"/>
    </source>
</evidence>
<feature type="region of interest" description="Disordered" evidence="4">
    <location>
        <begin position="956"/>
        <end position="991"/>
    </location>
</feature>
<dbReference type="GO" id="GO:0000076">
    <property type="term" value="P:DNA replication checkpoint signaling"/>
    <property type="evidence" value="ECO:0007669"/>
    <property type="project" value="TreeGrafter"/>
</dbReference>
<feature type="region of interest" description="Disordered" evidence="4">
    <location>
        <begin position="1012"/>
        <end position="1071"/>
    </location>
</feature>
<dbReference type="Proteomes" id="UP001107558">
    <property type="component" value="Chromosome 3"/>
</dbReference>
<dbReference type="InterPro" id="IPR044998">
    <property type="entry name" value="Timeless"/>
</dbReference>
<comment type="caution">
    <text evidence="6">The sequence shown here is derived from an EMBL/GenBank/DDBJ whole genome shotgun (WGS) entry which is preliminary data.</text>
</comment>
<dbReference type="GO" id="GO:0031298">
    <property type="term" value="C:replication fork protection complex"/>
    <property type="evidence" value="ECO:0007669"/>
    <property type="project" value="TreeGrafter"/>
</dbReference>
<dbReference type="GO" id="GO:0003677">
    <property type="term" value="F:DNA binding"/>
    <property type="evidence" value="ECO:0007669"/>
    <property type="project" value="TreeGrafter"/>
</dbReference>
<dbReference type="AlphaFoldDB" id="A0A9J6BW06"/>
<dbReference type="InterPro" id="IPR006906">
    <property type="entry name" value="Timeless_N"/>
</dbReference>
<protein>
    <recommendedName>
        <fullName evidence="5">Timeless N-terminal domain-containing protein</fullName>
    </recommendedName>
</protein>
<dbReference type="GO" id="GO:0043111">
    <property type="term" value="P:replication fork arrest"/>
    <property type="evidence" value="ECO:0007669"/>
    <property type="project" value="TreeGrafter"/>
</dbReference>
<keyword evidence="2" id="KW-0539">Nucleus</keyword>
<name>A0A9J6BW06_POLVA</name>
<evidence type="ECO:0000259" key="5">
    <source>
        <dbReference type="Pfam" id="PF04821"/>
    </source>
</evidence>
<dbReference type="Pfam" id="PF26019">
    <property type="entry name" value="HTH_TIMELESS"/>
    <property type="match status" value="1"/>
</dbReference>
<sequence length="1071" mass="126366">MSILLSDIDATCASLGFHDKDKYYIENDTLQSLKHLIWILKRDNLDSHECRRYMGHKKVLQTDLIPMLAHYCNHDIISDVLLRLIVNLTSPAILFFRQDLPKTNTGRQIYLDLVEISYTFKEAFANSLKTWVALVNYLKKIIDIDIANRTEEQNVTIERILILTRNVLQVPANPQNEKRVDNDLSIHDQILCALHESGMFELILYILCSHYESQFYLHALELIYLIFRDQNAKTLATSPLKRSTAEKHIDEQALIIAREIEKAKSMRKLPPARHSRFGGTYVYRNMKSVSDDKDLICHQPLEKVVNNDLSIGKKKTKLNFRLIKDEERYDRQSAFCVRSFLHEFSNDILITAFNNLIVQTRRLLERSQAKDSAIGYDQSYLLWAIRFFLQFNRFKGFNMECVTKAISKETIHWITLQIQHDSEMILSDKKKKLIWNRRMELGILAYSEFLQSLHAMENVENEEVKMLSSDLKYRIFNTTELNEVILNQISHFNENANTRMCLRTLIEAANTLLNMMEKFNNESYIPFVKEKKHKEKTKELIKKSPKISKKEKLEAQWNDEILPKVTTILSNDDLGEESKTVLEINEDQDIEDQIEVQIKNIQDFLNEDEFEKAILLLKACRNTWNVEEFGTKEDELIDELTILKDIFMTESADDFWAEFNNSSMNDENEEATSANEEKNHEEEEQETLQCSKSFADVEKRLINQKVVRACVFVLQSWENSTYHEIKSAVTILHRIAVNQKFPIMLMQSQLFRIFQQVFDAPVDQRYEELRRIGIFIVRQFTKLTQTNPKMYAELLFYKTHRECYDIENNYDEQRHENYNEKKKWTEEEEKELRRLYMLNQESPETDEDVIDWIVDNLSSKTKNRRSVIKKLKDLGLIFKAPTKKSNATAVNKNLFIREEDDKLFELYNEFRLEEDCVAKIMEVFNKKRTKNAVIKRMVQLGLIADESELMPIKPIKKNKKKVSMPHEFPQSDEDSEEREKEKIDSENDSEEEDICKIVKKKKRIIYDLQKESELLSPKDKQQSSDEEVKEEIVSKKRQLFQSDSEEDENNISVNSEHKKKIRRIIDSDNDD</sequence>
<feature type="domain" description="Timeless N-terminal" evidence="5">
    <location>
        <begin position="22"/>
        <end position="282"/>
    </location>
</feature>
<keyword evidence="3" id="KW-0131">Cell cycle</keyword>
<accession>A0A9J6BW06</accession>
<evidence type="ECO:0000313" key="6">
    <source>
        <dbReference type="EMBL" id="KAG5673723.1"/>
    </source>
</evidence>
<comment type="subcellular location">
    <subcellularLocation>
        <location evidence="1">Nucleus</location>
    </subcellularLocation>
</comment>
<evidence type="ECO:0000256" key="4">
    <source>
        <dbReference type="SAM" id="MobiDB-lite"/>
    </source>
</evidence>
<gene>
    <name evidence="6" type="ORF">PVAND_003743</name>
</gene>
<evidence type="ECO:0000256" key="3">
    <source>
        <dbReference type="ARBA" id="ARBA00023306"/>
    </source>
</evidence>
<feature type="region of interest" description="Disordered" evidence="4">
    <location>
        <begin position="665"/>
        <end position="687"/>
    </location>
</feature>
<proteinExistence type="predicted"/>
<dbReference type="PANTHER" id="PTHR22940">
    <property type="entry name" value="TIMEOUT/TIMELESS-2"/>
    <property type="match status" value="1"/>
</dbReference>
<keyword evidence="7" id="KW-1185">Reference proteome</keyword>
<reference evidence="6" key="1">
    <citation type="submission" date="2021-03" db="EMBL/GenBank/DDBJ databases">
        <title>Chromosome level genome of the anhydrobiotic midge Polypedilum vanderplanki.</title>
        <authorList>
            <person name="Yoshida Y."/>
            <person name="Kikawada T."/>
            <person name="Gusev O."/>
        </authorList>
    </citation>
    <scope>NUCLEOTIDE SEQUENCE</scope>
    <source>
        <strain evidence="6">NIAS01</strain>
        <tissue evidence="6">Whole body or cell culture</tissue>
    </source>
</reference>
<evidence type="ECO:0000256" key="2">
    <source>
        <dbReference type="ARBA" id="ARBA00023242"/>
    </source>
</evidence>